<sequence length="44" mass="5189">MLETAPPDAYDARYKRWVLEDLPIVPEKWKMLVKPRTASQFKAV</sequence>
<dbReference type="InterPro" id="IPR023405">
    <property type="entry name" value="Topo_IA_core_domain"/>
</dbReference>
<organism evidence="1 2">
    <name type="scientific">Pseudomonas syringae pv. actinidiae ICMP 19096</name>
    <dbReference type="NCBI Taxonomy" id="1194405"/>
    <lineage>
        <taxon>Bacteria</taxon>
        <taxon>Pseudomonadati</taxon>
        <taxon>Pseudomonadota</taxon>
        <taxon>Gammaproteobacteria</taxon>
        <taxon>Pseudomonadales</taxon>
        <taxon>Pseudomonadaceae</taxon>
        <taxon>Pseudomonas</taxon>
        <taxon>Pseudomonas syringae</taxon>
    </lineage>
</organism>
<dbReference type="AlphaFoldDB" id="A0A656K1L1"/>
<gene>
    <name evidence="1" type="ORF">A245_08039</name>
</gene>
<dbReference type="SUPFAM" id="SSF56712">
    <property type="entry name" value="Prokaryotic type I DNA topoisomerase"/>
    <property type="match status" value="1"/>
</dbReference>
<comment type="caution">
    <text evidence="1">The sequence shown here is derived from an EMBL/GenBank/DDBJ whole genome shotgun (WGS) entry which is preliminary data.</text>
</comment>
<evidence type="ECO:0000313" key="2">
    <source>
        <dbReference type="Proteomes" id="UP000018849"/>
    </source>
</evidence>
<reference evidence="1 2" key="1">
    <citation type="journal article" date="2013" name="PLoS Pathog.">
        <title>Genomic analysis of the Kiwifruit pathogen Pseudomonas syringae pv. actinidiae provides insight into the origins of an emergent plant disease.</title>
        <authorList>
            <person name="McCann H.C."/>
            <person name="Rikkerink E.H."/>
            <person name="Bertels F."/>
            <person name="Fiers M."/>
            <person name="Lu A."/>
            <person name="Rees-George J."/>
            <person name="Andersen M.T."/>
            <person name="Gleave A.P."/>
            <person name="Haubold B."/>
            <person name="Wohlers M.W."/>
            <person name="Guttman D.S."/>
            <person name="Wang P.W."/>
            <person name="Straub C."/>
            <person name="Vanneste J.L."/>
            <person name="Rainey P.B."/>
            <person name="Templeton M.D."/>
        </authorList>
    </citation>
    <scope>NUCLEOTIDE SEQUENCE [LARGE SCALE GENOMIC DNA]</scope>
    <source>
        <strain evidence="1 2">ICMP 19096</strain>
    </source>
</reference>
<dbReference type="Gene3D" id="3.40.50.140">
    <property type="match status" value="1"/>
</dbReference>
<accession>A0A656K1L1</accession>
<dbReference type="GO" id="GO:0016853">
    <property type="term" value="F:isomerase activity"/>
    <property type="evidence" value="ECO:0007669"/>
    <property type="project" value="UniProtKB-KW"/>
</dbReference>
<protein>
    <submittedName>
        <fullName evidence="1">DNA topoisomerase III</fullName>
    </submittedName>
</protein>
<keyword evidence="1" id="KW-0413">Isomerase</keyword>
<dbReference type="EMBL" id="AOKF01000663">
    <property type="protein sequence ID" value="EPN65472.1"/>
    <property type="molecule type" value="Genomic_DNA"/>
</dbReference>
<proteinExistence type="predicted"/>
<evidence type="ECO:0000313" key="1">
    <source>
        <dbReference type="EMBL" id="EPN65472.1"/>
    </source>
</evidence>
<dbReference type="Proteomes" id="UP000018849">
    <property type="component" value="Unassembled WGS sequence"/>
</dbReference>
<name>A0A656K1L1_PSESF</name>
<feature type="non-terminal residue" evidence="1">
    <location>
        <position position="44"/>
    </location>
</feature>